<dbReference type="NCBIfam" id="NF008686">
    <property type="entry name" value="PRK11705.1"/>
    <property type="match status" value="1"/>
</dbReference>
<evidence type="ECO:0000256" key="2">
    <source>
        <dbReference type="ARBA" id="ARBA00022603"/>
    </source>
</evidence>
<dbReference type="InterPro" id="IPR050723">
    <property type="entry name" value="CFA/CMAS"/>
</dbReference>
<keyword evidence="5" id="KW-0443">Lipid metabolism</keyword>
<reference evidence="6" key="1">
    <citation type="submission" date="2018-06" db="EMBL/GenBank/DDBJ databases">
        <authorList>
            <person name="Zhirakovskaya E."/>
        </authorList>
    </citation>
    <scope>NUCLEOTIDE SEQUENCE</scope>
</reference>
<name>A0A3B0UN92_9ZZZZ</name>
<evidence type="ECO:0000256" key="5">
    <source>
        <dbReference type="ARBA" id="ARBA00023098"/>
    </source>
</evidence>
<proteinExistence type="inferred from homology"/>
<comment type="similarity">
    <text evidence="1">Belongs to the CFA/CMAS family.</text>
</comment>
<protein>
    <submittedName>
        <fullName evidence="6">Cyclopropane-fatty-acyl-phospholipid synthase</fullName>
        <ecNumber evidence="6">2.1.1.79</ecNumber>
    </submittedName>
</protein>
<gene>
    <name evidence="6" type="ORF">MNBD_BACTEROID07-1818</name>
</gene>
<dbReference type="AlphaFoldDB" id="A0A3B0UN92"/>
<keyword evidence="4" id="KW-0949">S-adenosyl-L-methionine</keyword>
<dbReference type="Gene3D" id="3.40.50.150">
    <property type="entry name" value="Vaccinia Virus protein VP39"/>
    <property type="match status" value="1"/>
</dbReference>
<dbReference type="Pfam" id="PF02353">
    <property type="entry name" value="CMAS"/>
    <property type="match status" value="1"/>
</dbReference>
<dbReference type="SUPFAM" id="SSF53335">
    <property type="entry name" value="S-adenosyl-L-methionine-dependent methyltransferases"/>
    <property type="match status" value="1"/>
</dbReference>
<sequence>MDAKTFILSLMTEAGIAINGSQSGDIQVHDERVYKRWLSETELGLGESYMDGWWDAEALDETFNKILRANLDQKVKHNLKTALFILSTKLFNQQTKTKSKRVGREHYDLGNNLFRLMLDKRMCYSSGYWKNAQNLDEAQEAKLELICKKLELKSGMRILDIGCGWGSFAKYATENYDVEVLGVSISKEQIELGQKLCEGLPVELRFQDYREVQGKYDAVLSIGFFEHVGYKNYRTYMEVVNRCLTEEGISLIHTIGNNTSVSYTNKWTDKYIFPNGMVPSVAQTAKAAEGLFVIEDVHNFGPDYDKTLMAWYANFRKAWPQLKEVYGDRFYRMWRYFLLSSAGGFRSRFNQLWQFVMTKPGRTIPQCRIA</sequence>
<dbReference type="PANTHER" id="PTHR43667">
    <property type="entry name" value="CYCLOPROPANE-FATTY-ACYL-PHOSPHOLIPID SYNTHASE"/>
    <property type="match status" value="1"/>
</dbReference>
<dbReference type="EC" id="2.1.1.79" evidence="6"/>
<dbReference type="PIRSF" id="PIRSF003085">
    <property type="entry name" value="CMAS"/>
    <property type="match status" value="1"/>
</dbReference>
<organism evidence="6">
    <name type="scientific">hydrothermal vent metagenome</name>
    <dbReference type="NCBI Taxonomy" id="652676"/>
    <lineage>
        <taxon>unclassified sequences</taxon>
        <taxon>metagenomes</taxon>
        <taxon>ecological metagenomes</taxon>
    </lineage>
</organism>
<dbReference type="EMBL" id="UOET01000404">
    <property type="protein sequence ID" value="VAW29683.1"/>
    <property type="molecule type" value="Genomic_DNA"/>
</dbReference>
<evidence type="ECO:0000313" key="6">
    <source>
        <dbReference type="EMBL" id="VAW29683.1"/>
    </source>
</evidence>
<dbReference type="InterPro" id="IPR003333">
    <property type="entry name" value="CMAS"/>
</dbReference>
<dbReference type="GO" id="GO:0008610">
    <property type="term" value="P:lipid biosynthetic process"/>
    <property type="evidence" value="ECO:0007669"/>
    <property type="project" value="InterPro"/>
</dbReference>
<dbReference type="GO" id="GO:0032259">
    <property type="term" value="P:methylation"/>
    <property type="evidence" value="ECO:0007669"/>
    <property type="project" value="UniProtKB-KW"/>
</dbReference>
<dbReference type="PANTHER" id="PTHR43667:SF1">
    <property type="entry name" value="CYCLOPROPANE-FATTY-ACYL-PHOSPHOLIPID SYNTHASE"/>
    <property type="match status" value="1"/>
</dbReference>
<evidence type="ECO:0000256" key="3">
    <source>
        <dbReference type="ARBA" id="ARBA00022679"/>
    </source>
</evidence>
<evidence type="ECO:0000256" key="4">
    <source>
        <dbReference type="ARBA" id="ARBA00022691"/>
    </source>
</evidence>
<dbReference type="InterPro" id="IPR029063">
    <property type="entry name" value="SAM-dependent_MTases_sf"/>
</dbReference>
<dbReference type="GO" id="GO:0008825">
    <property type="term" value="F:cyclopropane-fatty-acyl-phospholipid synthase activity"/>
    <property type="evidence" value="ECO:0007669"/>
    <property type="project" value="UniProtKB-EC"/>
</dbReference>
<evidence type="ECO:0000256" key="1">
    <source>
        <dbReference type="ARBA" id="ARBA00010815"/>
    </source>
</evidence>
<keyword evidence="2 6" id="KW-0489">Methyltransferase</keyword>
<accession>A0A3B0UN92</accession>
<keyword evidence="3 6" id="KW-0808">Transferase</keyword>
<dbReference type="CDD" id="cd02440">
    <property type="entry name" value="AdoMet_MTases"/>
    <property type="match status" value="1"/>
</dbReference>